<dbReference type="Proteomes" id="UP000001861">
    <property type="component" value="Unassembled WGS sequence"/>
</dbReference>
<keyword evidence="4 8" id="KW-0690">Ribosome biogenesis</keyword>
<organism evidence="10 11">
    <name type="scientific">Coprinopsis cinerea (strain Okayama-7 / 130 / ATCC MYA-4618 / FGSC 9003)</name>
    <name type="common">Inky cap fungus</name>
    <name type="synonym">Hormographiella aspergillata</name>
    <dbReference type="NCBI Taxonomy" id="240176"/>
    <lineage>
        <taxon>Eukaryota</taxon>
        <taxon>Fungi</taxon>
        <taxon>Dikarya</taxon>
        <taxon>Basidiomycota</taxon>
        <taxon>Agaricomycotina</taxon>
        <taxon>Agaricomycetes</taxon>
        <taxon>Agaricomycetidae</taxon>
        <taxon>Agaricales</taxon>
        <taxon>Agaricineae</taxon>
        <taxon>Psathyrellaceae</taxon>
        <taxon>Coprinopsis</taxon>
    </lineage>
</organism>
<dbReference type="EMBL" id="AACS02000001">
    <property type="protein sequence ID" value="EAU92681.1"/>
    <property type="molecule type" value="Genomic_DNA"/>
</dbReference>
<evidence type="ECO:0000313" key="10">
    <source>
        <dbReference type="EMBL" id="EAU92681.1"/>
    </source>
</evidence>
<dbReference type="KEGG" id="cci:CC1G_01726"/>
<sequence>MDAEPSSSASVVPLAQSSGGRVSGKPWKLQKTATVRSHLQPGLRTKFEERKEKETKAKALKKLQAELREEKQAEIDRRRQITLERKRAAEEKLRVEEAKAKMGARKAARLRRRAGRSKTVNH</sequence>
<evidence type="ECO:0000256" key="2">
    <source>
        <dbReference type="ARBA" id="ARBA00004604"/>
    </source>
</evidence>
<keyword evidence="5 8" id="KW-0698">rRNA processing</keyword>
<accession>A8N2K9</accession>
<keyword evidence="6" id="KW-0175">Coiled coil</keyword>
<dbReference type="OMA" id="NGKQWHD"/>
<dbReference type="GO" id="GO:0006364">
    <property type="term" value="P:rRNA processing"/>
    <property type="evidence" value="ECO:0007669"/>
    <property type="project" value="UniProtKB-UniRule"/>
</dbReference>
<comment type="function">
    <text evidence="1 8">Involved in nucleolar integrity and required for processing of the pre-rRNA for the 60S ribosome subunit.</text>
</comment>
<dbReference type="GeneID" id="6005472"/>
<dbReference type="RefSeq" id="XP_001829046.1">
    <property type="nucleotide sequence ID" value="XM_001828994.1"/>
</dbReference>
<name>A8N2K9_COPC7</name>
<dbReference type="Pfam" id="PF03879">
    <property type="entry name" value="Cgr1"/>
    <property type="match status" value="1"/>
</dbReference>
<evidence type="ECO:0000256" key="4">
    <source>
        <dbReference type="ARBA" id="ARBA00022517"/>
    </source>
</evidence>
<keyword evidence="7 8" id="KW-0539">Nucleus</keyword>
<dbReference type="GO" id="GO:0005730">
    <property type="term" value="C:nucleolus"/>
    <property type="evidence" value="ECO:0007669"/>
    <property type="project" value="UniProtKB-SubCell"/>
</dbReference>
<proteinExistence type="inferred from homology"/>
<dbReference type="OrthoDB" id="277961at2759"/>
<feature type="region of interest" description="Disordered" evidence="9">
    <location>
        <begin position="1"/>
        <end position="27"/>
    </location>
</feature>
<feature type="compositionally biased region" description="Polar residues" evidence="9">
    <location>
        <begin position="1"/>
        <end position="20"/>
    </location>
</feature>
<comment type="similarity">
    <text evidence="3 8">Belongs to the CGR1 family.</text>
</comment>
<evidence type="ECO:0000256" key="5">
    <source>
        <dbReference type="ARBA" id="ARBA00022552"/>
    </source>
</evidence>
<dbReference type="AlphaFoldDB" id="A8N2K9"/>
<feature type="compositionally biased region" description="Basic residues" evidence="9">
    <location>
        <begin position="102"/>
        <end position="122"/>
    </location>
</feature>
<reference evidence="10 11" key="1">
    <citation type="journal article" date="2010" name="Proc. Natl. Acad. Sci. U.S.A.">
        <title>Insights into evolution of multicellular fungi from the assembled chromosomes of the mushroom Coprinopsis cinerea (Coprinus cinereus).</title>
        <authorList>
            <person name="Stajich J.E."/>
            <person name="Wilke S.K."/>
            <person name="Ahren D."/>
            <person name="Au C.H."/>
            <person name="Birren B.W."/>
            <person name="Borodovsky M."/>
            <person name="Burns C."/>
            <person name="Canback B."/>
            <person name="Casselton L.A."/>
            <person name="Cheng C.K."/>
            <person name="Deng J."/>
            <person name="Dietrich F.S."/>
            <person name="Fargo D.C."/>
            <person name="Farman M.L."/>
            <person name="Gathman A.C."/>
            <person name="Goldberg J."/>
            <person name="Guigo R."/>
            <person name="Hoegger P.J."/>
            <person name="Hooker J.B."/>
            <person name="Huggins A."/>
            <person name="James T.Y."/>
            <person name="Kamada T."/>
            <person name="Kilaru S."/>
            <person name="Kodira C."/>
            <person name="Kues U."/>
            <person name="Kupfer D."/>
            <person name="Kwan H.S."/>
            <person name="Lomsadze A."/>
            <person name="Li W."/>
            <person name="Lilly W.W."/>
            <person name="Ma L.J."/>
            <person name="Mackey A.J."/>
            <person name="Manning G."/>
            <person name="Martin F."/>
            <person name="Muraguchi H."/>
            <person name="Natvig D.O."/>
            <person name="Palmerini H."/>
            <person name="Ramesh M.A."/>
            <person name="Rehmeyer C.J."/>
            <person name="Roe B.A."/>
            <person name="Shenoy N."/>
            <person name="Stanke M."/>
            <person name="Ter-Hovhannisyan V."/>
            <person name="Tunlid A."/>
            <person name="Velagapudi R."/>
            <person name="Vision T.J."/>
            <person name="Zeng Q."/>
            <person name="Zolan M.E."/>
            <person name="Pukkila P.J."/>
        </authorList>
    </citation>
    <scope>NUCLEOTIDE SEQUENCE [LARGE SCALE GENOMIC DNA]</scope>
    <source>
        <strain evidence="11">Okayama-7 / 130 / ATCC MYA-4618 / FGSC 9003</strain>
    </source>
</reference>
<comment type="caution">
    <text evidence="10">The sequence shown here is derived from an EMBL/GenBank/DDBJ whole genome shotgun (WGS) entry which is preliminary data.</text>
</comment>
<evidence type="ECO:0000256" key="1">
    <source>
        <dbReference type="ARBA" id="ARBA00004090"/>
    </source>
</evidence>
<comment type="subcellular location">
    <subcellularLocation>
        <location evidence="2 8">Nucleus</location>
        <location evidence="2 8">Nucleolus</location>
    </subcellularLocation>
</comment>
<feature type="region of interest" description="Disordered" evidence="9">
    <location>
        <begin position="98"/>
        <end position="122"/>
    </location>
</feature>
<dbReference type="VEuPathDB" id="FungiDB:CC1G_01726"/>
<gene>
    <name evidence="10" type="ORF">CC1G_01726</name>
</gene>
<dbReference type="eggNOG" id="ENOG502SCS3">
    <property type="taxonomic scope" value="Eukaryota"/>
</dbReference>
<dbReference type="InterPro" id="IPR005579">
    <property type="entry name" value="Cgr1-like"/>
</dbReference>
<evidence type="ECO:0000256" key="9">
    <source>
        <dbReference type="SAM" id="MobiDB-lite"/>
    </source>
</evidence>
<dbReference type="InParanoid" id="A8N2K9"/>
<evidence type="ECO:0000256" key="3">
    <source>
        <dbReference type="ARBA" id="ARBA00007869"/>
    </source>
</evidence>
<evidence type="ECO:0000256" key="8">
    <source>
        <dbReference type="RuleBase" id="RU363084"/>
    </source>
</evidence>
<evidence type="ECO:0000256" key="7">
    <source>
        <dbReference type="ARBA" id="ARBA00023242"/>
    </source>
</evidence>
<protein>
    <recommendedName>
        <fullName evidence="8">rRNA-processing protein</fullName>
    </recommendedName>
</protein>
<evidence type="ECO:0000256" key="6">
    <source>
        <dbReference type="ARBA" id="ARBA00023054"/>
    </source>
</evidence>
<dbReference type="FunCoup" id="A8N2K9">
    <property type="interactions" value="6"/>
</dbReference>
<evidence type="ECO:0000313" key="11">
    <source>
        <dbReference type="Proteomes" id="UP000001861"/>
    </source>
</evidence>
<keyword evidence="11" id="KW-1185">Reference proteome</keyword>